<dbReference type="PIRSF" id="PIRSF015919">
    <property type="entry name" value="TFIIH_SSL1"/>
    <property type="match status" value="1"/>
</dbReference>
<evidence type="ECO:0000256" key="5">
    <source>
        <dbReference type="ARBA" id="ARBA00022771"/>
    </source>
</evidence>
<dbReference type="Gene3D" id="3.30.40.10">
    <property type="entry name" value="Zinc/RING finger domain, C3HC4 (zinc finger)"/>
    <property type="match status" value="1"/>
</dbReference>
<gene>
    <name evidence="15" type="ORF">GOMPHAMPRED_006012</name>
</gene>
<dbReference type="Pfam" id="PF04056">
    <property type="entry name" value="Ssl1"/>
    <property type="match status" value="1"/>
</dbReference>
<evidence type="ECO:0000256" key="12">
    <source>
        <dbReference type="PIRSR" id="PIRSR015919-1"/>
    </source>
</evidence>
<dbReference type="Gene3D" id="3.40.50.410">
    <property type="entry name" value="von Willebrand factor, type A domain"/>
    <property type="match status" value="1"/>
</dbReference>
<feature type="region of interest" description="Disordered" evidence="13">
    <location>
        <begin position="417"/>
        <end position="442"/>
    </location>
</feature>
<dbReference type="EMBL" id="CAJPDQ010000004">
    <property type="protein sequence ID" value="CAF9907888.1"/>
    <property type="molecule type" value="Genomic_DNA"/>
</dbReference>
<evidence type="ECO:0000256" key="9">
    <source>
        <dbReference type="ARBA" id="ARBA00023204"/>
    </source>
</evidence>
<evidence type="ECO:0000256" key="4">
    <source>
        <dbReference type="ARBA" id="ARBA00022763"/>
    </source>
</evidence>
<dbReference type="PANTHER" id="PTHR12695:SF2">
    <property type="entry name" value="GENERAL TRANSCRIPTION FACTOR IIH SUBUNIT 2-RELATED"/>
    <property type="match status" value="1"/>
</dbReference>
<dbReference type="InterPro" id="IPR036465">
    <property type="entry name" value="vWFA_dom_sf"/>
</dbReference>
<dbReference type="GO" id="GO:0008270">
    <property type="term" value="F:zinc ion binding"/>
    <property type="evidence" value="ECO:0007669"/>
    <property type="project" value="UniProtKB-UniRule"/>
</dbReference>
<organism evidence="15 16">
    <name type="scientific">Gomphillus americanus</name>
    <dbReference type="NCBI Taxonomy" id="1940652"/>
    <lineage>
        <taxon>Eukaryota</taxon>
        <taxon>Fungi</taxon>
        <taxon>Dikarya</taxon>
        <taxon>Ascomycota</taxon>
        <taxon>Pezizomycotina</taxon>
        <taxon>Lecanoromycetes</taxon>
        <taxon>OSLEUM clade</taxon>
        <taxon>Ostropomycetidae</taxon>
        <taxon>Ostropales</taxon>
        <taxon>Graphidaceae</taxon>
        <taxon>Gomphilloideae</taxon>
        <taxon>Gomphillus</taxon>
    </lineage>
</organism>
<dbReference type="CDD" id="cd01453">
    <property type="entry name" value="vWA_transcription_factor_IIH_type"/>
    <property type="match status" value="1"/>
</dbReference>
<keyword evidence="7 11" id="KW-0805">Transcription regulation</keyword>
<evidence type="ECO:0000256" key="7">
    <source>
        <dbReference type="ARBA" id="ARBA00023015"/>
    </source>
</evidence>
<dbReference type="SMART" id="SM00327">
    <property type="entry name" value="VWA"/>
    <property type="match status" value="1"/>
</dbReference>
<evidence type="ECO:0000256" key="3">
    <source>
        <dbReference type="ARBA" id="ARBA00022723"/>
    </source>
</evidence>
<evidence type="ECO:0000256" key="11">
    <source>
        <dbReference type="PIRNR" id="PIRNR015919"/>
    </source>
</evidence>
<evidence type="ECO:0000313" key="16">
    <source>
        <dbReference type="Proteomes" id="UP000664169"/>
    </source>
</evidence>
<dbReference type="InterPro" id="IPR002035">
    <property type="entry name" value="VWF_A"/>
</dbReference>
<keyword evidence="6 11" id="KW-0862">Zinc</keyword>
<feature type="compositionally biased region" description="Acidic residues" evidence="13">
    <location>
        <begin position="1"/>
        <end position="19"/>
    </location>
</feature>
<dbReference type="SUPFAM" id="SSF57889">
    <property type="entry name" value="Cysteine-rich domain"/>
    <property type="match status" value="1"/>
</dbReference>
<proteinExistence type="inferred from homology"/>
<comment type="similarity">
    <text evidence="2 11">Belongs to the GTF2H2 family.</text>
</comment>
<feature type="domain" description="VWFA" evidence="14">
    <location>
        <begin position="94"/>
        <end position="236"/>
    </location>
</feature>
<evidence type="ECO:0000256" key="2">
    <source>
        <dbReference type="ARBA" id="ARBA00006092"/>
    </source>
</evidence>
<comment type="function">
    <text evidence="11">Component of the general transcription and DNA repair factor IIH (TFIIH) core complex, which is involved in general and transcription-coupled nucleotide excision repair (NER) of damaged DNA and, when complexed to TFIIK, in RNA transcription by RNA polymerase II.</text>
</comment>
<dbReference type="GO" id="GO:0006357">
    <property type="term" value="P:regulation of transcription by RNA polymerase II"/>
    <property type="evidence" value="ECO:0007669"/>
    <property type="project" value="UniProtKB-UniRule"/>
</dbReference>
<keyword evidence="5" id="KW-0863">Zinc-finger</keyword>
<dbReference type="Pfam" id="PF07975">
    <property type="entry name" value="C1_4"/>
    <property type="match status" value="1"/>
</dbReference>
<evidence type="ECO:0000256" key="10">
    <source>
        <dbReference type="ARBA" id="ARBA00023242"/>
    </source>
</evidence>
<dbReference type="SUPFAM" id="SSF53300">
    <property type="entry name" value="vWA-like"/>
    <property type="match status" value="1"/>
</dbReference>
<keyword evidence="3 11" id="KW-0479">Metal-binding</keyword>
<evidence type="ECO:0000256" key="8">
    <source>
        <dbReference type="ARBA" id="ARBA00023163"/>
    </source>
</evidence>
<dbReference type="SMART" id="SM01047">
    <property type="entry name" value="C1_4"/>
    <property type="match status" value="1"/>
</dbReference>
<keyword evidence="10 11" id="KW-0539">Nucleus</keyword>
<dbReference type="InterPro" id="IPR004595">
    <property type="entry name" value="TFIIH_C1-like_dom"/>
</dbReference>
<dbReference type="InterPro" id="IPR007198">
    <property type="entry name" value="Ssl1-like"/>
</dbReference>
<sequence length="536" mass="58393">MPAADSDDEYIQTISDEEGDAHRVSNGRRRGDRSTGGRGRNVRAAGFEVSRTWEALEEGVDGTISGAIEGLLDATKRKRATKDTTPFQRGIIRHLILILDLSEAMLEKDLRPSRHLLTLHYAQDFVREYFEQNPISQLGIVGMLDGKAERISDMSGNPEEHVSALQAWRDKQPSGNPSLQNALDMARGALFHAPSHGTREVLVIFGAIYTVDPGDIHDTIKALVLANITCTVVGLSAEVAICRTLVTKTNPSMNPQLAYSVALDETHYRELFMAATTPPPIAAANHQPERDDTGGTLLQMGFPSRIVTPYPSLCACHSQVTRDGYLCPRCNSKACSLPSECRVCGFTLILSTHLARSYHHLFPLLNWYEVTWNMARSQSPSQKHCFACQTSFPEIPTEQSLAEAESRKKKASGLAAAKQPTAVVGRSEQAGTRVLNSSSRPQATHIEGISESGRYGCPTCQTHFCIDCDVFSHAETHNCPGCLAKVGLDHGYGDSDGMDIDASSITKPNGIGNKMTDKDVYGDILKGLEKLLVGVS</sequence>
<dbReference type="GO" id="GO:0006351">
    <property type="term" value="P:DNA-templated transcription"/>
    <property type="evidence" value="ECO:0007669"/>
    <property type="project" value="InterPro"/>
</dbReference>
<evidence type="ECO:0000259" key="14">
    <source>
        <dbReference type="PROSITE" id="PS50234"/>
    </source>
</evidence>
<dbReference type="GO" id="GO:0006289">
    <property type="term" value="P:nucleotide-excision repair"/>
    <property type="evidence" value="ECO:0007669"/>
    <property type="project" value="UniProtKB-UniRule"/>
</dbReference>
<dbReference type="PROSITE" id="PS50234">
    <property type="entry name" value="VWFA"/>
    <property type="match status" value="1"/>
</dbReference>
<comment type="subcellular location">
    <subcellularLocation>
        <location evidence="1 11">Nucleus</location>
    </subcellularLocation>
</comment>
<dbReference type="PANTHER" id="PTHR12695">
    <property type="entry name" value="GENERAL TRANSCRIPTION FACTOR IIH SUBUNIT 2"/>
    <property type="match status" value="1"/>
</dbReference>
<evidence type="ECO:0000256" key="6">
    <source>
        <dbReference type="ARBA" id="ARBA00022833"/>
    </source>
</evidence>
<evidence type="ECO:0000256" key="13">
    <source>
        <dbReference type="SAM" id="MobiDB-lite"/>
    </source>
</evidence>
<keyword evidence="16" id="KW-1185">Reference proteome</keyword>
<dbReference type="OrthoDB" id="284275at2759"/>
<keyword evidence="8 11" id="KW-0804">Transcription</keyword>
<dbReference type="GO" id="GO:0005675">
    <property type="term" value="C:transcription factor TFIIH holo complex"/>
    <property type="evidence" value="ECO:0007669"/>
    <property type="project" value="UniProtKB-UniRule"/>
</dbReference>
<dbReference type="InterPro" id="IPR012170">
    <property type="entry name" value="TFIIH_SSL1/p44"/>
</dbReference>
<evidence type="ECO:0000313" key="15">
    <source>
        <dbReference type="EMBL" id="CAF9907888.1"/>
    </source>
</evidence>
<dbReference type="AlphaFoldDB" id="A0A8H3ENY5"/>
<evidence type="ECO:0000256" key="1">
    <source>
        <dbReference type="ARBA" id="ARBA00004123"/>
    </source>
</evidence>
<dbReference type="Proteomes" id="UP000664169">
    <property type="component" value="Unassembled WGS sequence"/>
</dbReference>
<dbReference type="GO" id="GO:0000439">
    <property type="term" value="C:transcription factor TFIIH core complex"/>
    <property type="evidence" value="ECO:0007669"/>
    <property type="project" value="UniProtKB-UniRule"/>
</dbReference>
<dbReference type="PROSITE" id="PS00028">
    <property type="entry name" value="ZINC_FINGER_C2H2_1"/>
    <property type="match status" value="1"/>
</dbReference>
<dbReference type="FunFam" id="3.40.50.410:FF:000015">
    <property type="entry name" value="General transcription factor IIH subunit 2"/>
    <property type="match status" value="1"/>
</dbReference>
<dbReference type="InterPro" id="IPR046349">
    <property type="entry name" value="C1-like_sf"/>
</dbReference>
<feature type="region of interest" description="Disordered" evidence="13">
    <location>
        <begin position="1"/>
        <end position="41"/>
    </location>
</feature>
<dbReference type="InterPro" id="IPR013087">
    <property type="entry name" value="Znf_C2H2_type"/>
</dbReference>
<accession>A0A8H3ENY5</accession>
<keyword evidence="9" id="KW-0234">DNA repair</keyword>
<protein>
    <recommendedName>
        <fullName evidence="11">General transcription and DNA repair factor IIH</fullName>
    </recommendedName>
</protein>
<keyword evidence="4" id="KW-0227">DNA damage</keyword>
<feature type="zinc finger region" description="C4-type" evidence="12">
    <location>
        <begin position="327"/>
        <end position="344"/>
    </location>
</feature>
<reference evidence="15" key="1">
    <citation type="submission" date="2021-03" db="EMBL/GenBank/DDBJ databases">
        <authorList>
            <person name="Tagirdzhanova G."/>
        </authorList>
    </citation>
    <scope>NUCLEOTIDE SEQUENCE</scope>
</reference>
<name>A0A8H3ENY5_9LECA</name>
<comment type="caution">
    <text evidence="15">The sequence shown here is derived from an EMBL/GenBank/DDBJ whole genome shotgun (WGS) entry which is preliminary data.</text>
</comment>
<dbReference type="NCBIfam" id="TIGR00622">
    <property type="entry name" value="ssl1"/>
    <property type="match status" value="1"/>
</dbReference>
<dbReference type="InterPro" id="IPR013083">
    <property type="entry name" value="Znf_RING/FYVE/PHD"/>
</dbReference>